<dbReference type="InterPro" id="IPR050388">
    <property type="entry name" value="ABC_Ni/Peptide_Import"/>
</dbReference>
<evidence type="ECO:0000256" key="4">
    <source>
        <dbReference type="ARBA" id="ARBA00022475"/>
    </source>
</evidence>
<keyword evidence="7" id="KW-0472">Membrane</keyword>
<evidence type="ECO:0000256" key="5">
    <source>
        <dbReference type="ARBA" id="ARBA00022741"/>
    </source>
</evidence>
<feature type="domain" description="ABC transporter" evidence="8">
    <location>
        <begin position="6"/>
        <end position="257"/>
    </location>
</feature>
<dbReference type="PANTHER" id="PTHR43297:SF2">
    <property type="entry name" value="DIPEPTIDE TRANSPORT ATP-BINDING PROTEIN DPPD"/>
    <property type="match status" value="1"/>
</dbReference>
<dbReference type="SUPFAM" id="SSF52540">
    <property type="entry name" value="P-loop containing nucleoside triphosphate hydrolases"/>
    <property type="match status" value="1"/>
</dbReference>
<keyword evidence="6 9" id="KW-0067">ATP-binding</keyword>
<dbReference type="RefSeq" id="WP_145122825.1">
    <property type="nucleotide sequence ID" value="NZ_CP036292.1"/>
</dbReference>
<proteinExistence type="inferred from homology"/>
<sequence length="326" mass="35813">MNKPLLSVENLGVGFGTDDGMLDAVRGVSFDVAAGETVGIVGESGSGKSVTNLAMMGLIPMPPGKITSGRAMFDNQDLLAMSQEQLSAVRGRRIAMIFQDPMTALNPFLTVEDQLTEVTRLHLGLNRRQATEHAIEMLTQVGISAPEKRLHDYPHQFSGGMRQRVMIAMALSCNPEILIADEPTTALDVTIQAQILDLLKKLQREHNTAIVMITHDLGVVANICHRVLVMYAGRIVERAPVDQLFANPQHPYTQGLLHSIPRWDQHGSELLKAIEGQPPHLAELPSGCAFHPRCPHKIDRCLSEDPRLENTSAERQKACFVDLNLS</sequence>
<dbReference type="Gene3D" id="3.40.50.300">
    <property type="entry name" value="P-loop containing nucleotide triphosphate hydrolases"/>
    <property type="match status" value="1"/>
</dbReference>
<dbReference type="EMBL" id="CP036318">
    <property type="protein sequence ID" value="QDV57714.1"/>
    <property type="molecule type" value="Genomic_DNA"/>
</dbReference>
<evidence type="ECO:0000256" key="3">
    <source>
        <dbReference type="ARBA" id="ARBA00022448"/>
    </source>
</evidence>
<dbReference type="OrthoDB" id="9806285at2"/>
<dbReference type="InterPro" id="IPR013563">
    <property type="entry name" value="Oligopep_ABC_C"/>
</dbReference>
<keyword evidence="5" id="KW-0547">Nucleotide-binding</keyword>
<accession>A0A518IXA0</accession>
<dbReference type="CDD" id="cd03257">
    <property type="entry name" value="ABC_NikE_OppD_transporters"/>
    <property type="match status" value="1"/>
</dbReference>
<dbReference type="GO" id="GO:0015833">
    <property type="term" value="P:peptide transport"/>
    <property type="evidence" value="ECO:0007669"/>
    <property type="project" value="InterPro"/>
</dbReference>
<dbReference type="NCBIfam" id="TIGR01727">
    <property type="entry name" value="oligo_HPY"/>
    <property type="match status" value="1"/>
</dbReference>
<dbReference type="PANTHER" id="PTHR43297">
    <property type="entry name" value="OLIGOPEPTIDE TRANSPORT ATP-BINDING PROTEIN APPD"/>
    <property type="match status" value="1"/>
</dbReference>
<dbReference type="InterPro" id="IPR027417">
    <property type="entry name" value="P-loop_NTPase"/>
</dbReference>
<reference evidence="9 10" key="1">
    <citation type="submission" date="2019-02" db="EMBL/GenBank/DDBJ databases">
        <title>Deep-cultivation of Planctomycetes and their phenomic and genomic characterization uncovers novel biology.</title>
        <authorList>
            <person name="Wiegand S."/>
            <person name="Jogler M."/>
            <person name="Boedeker C."/>
            <person name="Pinto D."/>
            <person name="Vollmers J."/>
            <person name="Rivas-Marin E."/>
            <person name="Kohn T."/>
            <person name="Peeters S.H."/>
            <person name="Heuer A."/>
            <person name="Rast P."/>
            <person name="Oberbeckmann S."/>
            <person name="Bunk B."/>
            <person name="Jeske O."/>
            <person name="Meyerdierks A."/>
            <person name="Storesund J.E."/>
            <person name="Kallscheuer N."/>
            <person name="Luecker S."/>
            <person name="Lage O.M."/>
            <person name="Pohl T."/>
            <person name="Merkel B.J."/>
            <person name="Hornburger P."/>
            <person name="Mueller R.-W."/>
            <person name="Bruemmer F."/>
            <person name="Labrenz M."/>
            <person name="Spormann A.M."/>
            <person name="Op den Camp H."/>
            <person name="Overmann J."/>
            <person name="Amann R."/>
            <person name="Jetten M.S.M."/>
            <person name="Mascher T."/>
            <person name="Medema M.H."/>
            <person name="Devos D.P."/>
            <person name="Kaster A.-K."/>
            <person name="Ovreas L."/>
            <person name="Rohde M."/>
            <person name="Galperin M.Y."/>
            <person name="Jogler C."/>
        </authorList>
    </citation>
    <scope>NUCLEOTIDE SEQUENCE [LARGE SCALE GENOMIC DNA]</scope>
    <source>
        <strain evidence="9 10">Mal33</strain>
    </source>
</reference>
<evidence type="ECO:0000256" key="6">
    <source>
        <dbReference type="ARBA" id="ARBA00022840"/>
    </source>
</evidence>
<comment type="subcellular location">
    <subcellularLocation>
        <location evidence="1">Cell inner membrane</location>
        <topology evidence="1">Peripheral membrane protein</topology>
    </subcellularLocation>
</comment>
<keyword evidence="3" id="KW-0813">Transport</keyword>
<dbReference type="Pfam" id="PF00005">
    <property type="entry name" value="ABC_tran"/>
    <property type="match status" value="1"/>
</dbReference>
<evidence type="ECO:0000256" key="2">
    <source>
        <dbReference type="ARBA" id="ARBA00005417"/>
    </source>
</evidence>
<keyword evidence="4" id="KW-1003">Cell membrane</keyword>
<dbReference type="InterPro" id="IPR017871">
    <property type="entry name" value="ABC_transporter-like_CS"/>
</dbReference>
<comment type="similarity">
    <text evidence="2">Belongs to the ABC transporter superfamily.</text>
</comment>
<dbReference type="Pfam" id="PF08352">
    <property type="entry name" value="oligo_HPY"/>
    <property type="match status" value="1"/>
</dbReference>
<dbReference type="AlphaFoldDB" id="A0A518IXA0"/>
<dbReference type="GO" id="GO:0005524">
    <property type="term" value="F:ATP binding"/>
    <property type="evidence" value="ECO:0007669"/>
    <property type="project" value="UniProtKB-KW"/>
</dbReference>
<gene>
    <name evidence="9" type="primary">oppD</name>
    <name evidence="9" type="ORF">Mal33_37270</name>
</gene>
<evidence type="ECO:0000256" key="1">
    <source>
        <dbReference type="ARBA" id="ARBA00004417"/>
    </source>
</evidence>
<dbReference type="Proteomes" id="UP000316770">
    <property type="component" value="Chromosome"/>
</dbReference>
<dbReference type="SMART" id="SM00382">
    <property type="entry name" value="AAA"/>
    <property type="match status" value="1"/>
</dbReference>
<dbReference type="PROSITE" id="PS50893">
    <property type="entry name" value="ABC_TRANSPORTER_2"/>
    <property type="match status" value="1"/>
</dbReference>
<evidence type="ECO:0000313" key="10">
    <source>
        <dbReference type="Proteomes" id="UP000316770"/>
    </source>
</evidence>
<evidence type="ECO:0000259" key="8">
    <source>
        <dbReference type="PROSITE" id="PS50893"/>
    </source>
</evidence>
<organism evidence="9 10">
    <name type="scientific">Rosistilla oblonga</name>
    <dbReference type="NCBI Taxonomy" id="2527990"/>
    <lineage>
        <taxon>Bacteria</taxon>
        <taxon>Pseudomonadati</taxon>
        <taxon>Planctomycetota</taxon>
        <taxon>Planctomycetia</taxon>
        <taxon>Pirellulales</taxon>
        <taxon>Pirellulaceae</taxon>
        <taxon>Rosistilla</taxon>
    </lineage>
</organism>
<name>A0A518IXA0_9BACT</name>
<dbReference type="GO" id="GO:0005886">
    <property type="term" value="C:plasma membrane"/>
    <property type="evidence" value="ECO:0007669"/>
    <property type="project" value="UniProtKB-SubCell"/>
</dbReference>
<dbReference type="InterPro" id="IPR003593">
    <property type="entry name" value="AAA+_ATPase"/>
</dbReference>
<dbReference type="GO" id="GO:0016887">
    <property type="term" value="F:ATP hydrolysis activity"/>
    <property type="evidence" value="ECO:0007669"/>
    <property type="project" value="InterPro"/>
</dbReference>
<dbReference type="FunFam" id="3.40.50.300:FF:000016">
    <property type="entry name" value="Oligopeptide ABC transporter ATP-binding component"/>
    <property type="match status" value="1"/>
</dbReference>
<dbReference type="InterPro" id="IPR003439">
    <property type="entry name" value="ABC_transporter-like_ATP-bd"/>
</dbReference>
<dbReference type="PROSITE" id="PS00211">
    <property type="entry name" value="ABC_TRANSPORTER_1"/>
    <property type="match status" value="1"/>
</dbReference>
<keyword evidence="10" id="KW-1185">Reference proteome</keyword>
<evidence type="ECO:0000256" key="7">
    <source>
        <dbReference type="ARBA" id="ARBA00023136"/>
    </source>
</evidence>
<evidence type="ECO:0000313" key="9">
    <source>
        <dbReference type="EMBL" id="QDV57714.1"/>
    </source>
</evidence>
<protein>
    <submittedName>
        <fullName evidence="9">Oligopeptide transport ATP-binding protein OppD</fullName>
    </submittedName>
</protein>